<dbReference type="GO" id="GO:0006508">
    <property type="term" value="P:proteolysis"/>
    <property type="evidence" value="ECO:0007669"/>
    <property type="project" value="InterPro"/>
</dbReference>
<feature type="signal peptide" evidence="3">
    <location>
        <begin position="1"/>
        <end position="19"/>
    </location>
</feature>
<dbReference type="EMBL" id="HBIJ01014182">
    <property type="protein sequence ID" value="CAE0368752.1"/>
    <property type="molecule type" value="Transcribed_RNA"/>
</dbReference>
<evidence type="ECO:0000256" key="2">
    <source>
        <dbReference type="SAM" id="MobiDB-lite"/>
    </source>
</evidence>
<dbReference type="GO" id="GO:0070004">
    <property type="term" value="F:cysteine-type exopeptidase activity"/>
    <property type="evidence" value="ECO:0007669"/>
    <property type="project" value="InterPro"/>
</dbReference>
<dbReference type="PANTHER" id="PTHR12994">
    <property type="entry name" value="SECERNIN"/>
    <property type="match status" value="1"/>
</dbReference>
<evidence type="ECO:0000256" key="1">
    <source>
        <dbReference type="ARBA" id="ARBA00005705"/>
    </source>
</evidence>
<dbReference type="InterPro" id="IPR005322">
    <property type="entry name" value="Peptidase_C69"/>
</dbReference>
<protein>
    <recommendedName>
        <fullName evidence="5">Dipeptidase</fullName>
    </recommendedName>
</protein>
<proteinExistence type="inferred from homology"/>
<accession>A0A7S3JY54</accession>
<dbReference type="AlphaFoldDB" id="A0A7S3JY54"/>
<organism evidence="4">
    <name type="scientific">Aureoumbra lagunensis</name>
    <dbReference type="NCBI Taxonomy" id="44058"/>
    <lineage>
        <taxon>Eukaryota</taxon>
        <taxon>Sar</taxon>
        <taxon>Stramenopiles</taxon>
        <taxon>Ochrophyta</taxon>
        <taxon>Pelagophyceae</taxon>
        <taxon>Pelagomonadales</taxon>
        <taxon>Aureoumbra</taxon>
    </lineage>
</organism>
<evidence type="ECO:0008006" key="5">
    <source>
        <dbReference type="Google" id="ProtNLM"/>
    </source>
</evidence>
<keyword evidence="3" id="KW-0732">Signal</keyword>
<evidence type="ECO:0000313" key="4">
    <source>
        <dbReference type="EMBL" id="CAE0368752.1"/>
    </source>
</evidence>
<reference evidence="4" key="1">
    <citation type="submission" date="2021-01" db="EMBL/GenBank/DDBJ databases">
        <authorList>
            <person name="Corre E."/>
            <person name="Pelletier E."/>
            <person name="Niang G."/>
            <person name="Scheremetjew M."/>
            <person name="Finn R."/>
            <person name="Kale V."/>
            <person name="Holt S."/>
            <person name="Cochrane G."/>
            <person name="Meng A."/>
            <person name="Brown T."/>
            <person name="Cohen L."/>
        </authorList>
    </citation>
    <scope>NUCLEOTIDE SEQUENCE</scope>
    <source>
        <strain evidence="4">CCMP1510</strain>
    </source>
</reference>
<dbReference type="GO" id="GO:0016805">
    <property type="term" value="F:dipeptidase activity"/>
    <property type="evidence" value="ECO:0007669"/>
    <property type="project" value="InterPro"/>
</dbReference>
<dbReference type="PANTHER" id="PTHR12994:SF17">
    <property type="entry name" value="LD30995P"/>
    <property type="match status" value="1"/>
</dbReference>
<dbReference type="Pfam" id="PF03577">
    <property type="entry name" value="Peptidase_C69"/>
    <property type="match status" value="1"/>
</dbReference>
<name>A0A7S3JY54_9STRA</name>
<sequence length="632" mass="71196">MLKYIVLVAFLQLLVKVKSCTNLLVTKGAAADGMNHISYNADDAALMGAVTRYEAGKHKKDDMRQVYSWDYGNYLGQIPQAEETYNVIGNANEYGVVIGETTHGGLKILSNVGKTEKNGTIIDYGSAIYITLQRARTAREAIEIMTSLLTEYGYASDMEGFSIGDPEELWYMELLGRGNLGKGILYVALRIPDGHILAHANQARIRDEFWPCDNPEWCRMSPDLVDFAIKNGFYDPELDGPKLSFSDTFDPISFEGARFCEARVWYAFLTLADPDAFDAEYYAPYAQGLDLTRRMPLWLPSKKSRITRSQMHQVQSSHYENSFLDPRIDVGAGPDHTPYRYNGLTWIYQNITYVNERIIGEQYTGWHFVADLRADLPDTARGLRATLWWGPDDHSFAPHVPIHGGANRIHTSYDDKDCIGRSSCREEANLPGTITNFSLDNMWWVCNLVADQVYNRYAWTRDIVLRERDALEAELRATTQVIEHEALRLAYSGIDPTGLISQHAFSATESTHKAWLHLWQRLVVTFIDGRITAADPSNKVCGCDKQTPTYDDNWKAKVIADTGNKYKEPGTPDPSVPDLFDATARLDASTHPSRLRSTPIKQSRLPRHATKHKLDIKGVAGASRQRPSSSLF</sequence>
<feature type="compositionally biased region" description="Polar residues" evidence="2">
    <location>
        <begin position="590"/>
        <end position="601"/>
    </location>
</feature>
<feature type="chain" id="PRO_5030767369" description="Dipeptidase" evidence="3">
    <location>
        <begin position="20"/>
        <end position="632"/>
    </location>
</feature>
<gene>
    <name evidence="4" type="ORF">ALAG00032_LOCUS9515</name>
</gene>
<comment type="similarity">
    <text evidence="1">Belongs to the peptidase C69 family. Secernin subfamily.</text>
</comment>
<feature type="region of interest" description="Disordered" evidence="2">
    <location>
        <begin position="587"/>
        <end position="632"/>
    </location>
</feature>
<evidence type="ECO:0000256" key="3">
    <source>
        <dbReference type="SAM" id="SignalP"/>
    </source>
</evidence>